<evidence type="ECO:0000313" key="2">
    <source>
        <dbReference type="EMBL" id="QEA06903.1"/>
    </source>
</evidence>
<sequence length="116" mass="12649">MASKTIYRVIFHNKGKVYELYAHSVGDGGIMGFVQIEELIFGEHTQVVVDPSEEKLKSEFAGVKRSFIPMHSIIRVDEVEKEGHAKISDAEGGNVTPFPVSMYGPGRGGNDPGQGN</sequence>
<dbReference type="PIRSF" id="PIRSF028538">
    <property type="entry name" value="DUF1820"/>
    <property type="match status" value="1"/>
</dbReference>
<gene>
    <name evidence="2" type="ORF">KBTEX_03246</name>
</gene>
<protein>
    <recommendedName>
        <fullName evidence="3">DUF1820 domain-containing protein</fullName>
    </recommendedName>
</protein>
<dbReference type="Pfam" id="PF08850">
    <property type="entry name" value="DUF1820"/>
    <property type="match status" value="1"/>
</dbReference>
<organism evidence="2">
    <name type="scientific">uncultured organism</name>
    <dbReference type="NCBI Taxonomy" id="155900"/>
    <lineage>
        <taxon>unclassified sequences</taxon>
        <taxon>environmental samples</taxon>
    </lineage>
</organism>
<dbReference type="EMBL" id="MN079182">
    <property type="protein sequence ID" value="QEA06903.1"/>
    <property type="molecule type" value="Genomic_DNA"/>
</dbReference>
<reference evidence="2" key="1">
    <citation type="submission" date="2019-06" db="EMBL/GenBank/DDBJ databases">
        <authorList>
            <person name="Murdoch R.W."/>
            <person name="Fathepure B."/>
        </authorList>
    </citation>
    <scope>NUCLEOTIDE SEQUENCE</scope>
</reference>
<feature type="region of interest" description="Disordered" evidence="1">
    <location>
        <begin position="84"/>
        <end position="116"/>
    </location>
</feature>
<evidence type="ECO:0008006" key="3">
    <source>
        <dbReference type="Google" id="ProtNLM"/>
    </source>
</evidence>
<name>A0A5B8RFV4_9ZZZZ</name>
<accession>A0A5B8RFV4</accession>
<dbReference type="AlphaFoldDB" id="A0A5B8RFV4"/>
<proteinExistence type="predicted"/>
<feature type="compositionally biased region" description="Gly residues" evidence="1">
    <location>
        <begin position="105"/>
        <end position="116"/>
    </location>
</feature>
<dbReference type="InterPro" id="IPR014949">
    <property type="entry name" value="DUF1820"/>
</dbReference>
<evidence type="ECO:0000256" key="1">
    <source>
        <dbReference type="SAM" id="MobiDB-lite"/>
    </source>
</evidence>